<keyword evidence="2" id="KW-0548">Nucleotidyltransferase</keyword>
<feature type="region of interest" description="Disordered" evidence="1">
    <location>
        <begin position="25"/>
        <end position="66"/>
    </location>
</feature>
<comment type="caution">
    <text evidence="2">The sequence shown here is derived from an EMBL/GenBank/DDBJ whole genome shotgun (WGS) entry which is preliminary data.</text>
</comment>
<dbReference type="EMBL" id="BKCJ011310114">
    <property type="protein sequence ID" value="GFD18840.1"/>
    <property type="molecule type" value="Genomic_DNA"/>
</dbReference>
<gene>
    <name evidence="2" type="ORF">Tci_890809</name>
</gene>
<evidence type="ECO:0000256" key="1">
    <source>
        <dbReference type="SAM" id="MobiDB-lite"/>
    </source>
</evidence>
<reference evidence="2" key="1">
    <citation type="journal article" date="2019" name="Sci. Rep.">
        <title>Draft genome of Tanacetum cinerariifolium, the natural source of mosquito coil.</title>
        <authorList>
            <person name="Yamashiro T."/>
            <person name="Shiraishi A."/>
            <person name="Satake H."/>
            <person name="Nakayama K."/>
        </authorList>
    </citation>
    <scope>NUCLEOTIDE SEQUENCE</scope>
</reference>
<organism evidence="2">
    <name type="scientific">Tanacetum cinerariifolium</name>
    <name type="common">Dalmatian daisy</name>
    <name type="synonym">Chrysanthemum cinerariifolium</name>
    <dbReference type="NCBI Taxonomy" id="118510"/>
    <lineage>
        <taxon>Eukaryota</taxon>
        <taxon>Viridiplantae</taxon>
        <taxon>Streptophyta</taxon>
        <taxon>Embryophyta</taxon>
        <taxon>Tracheophyta</taxon>
        <taxon>Spermatophyta</taxon>
        <taxon>Magnoliopsida</taxon>
        <taxon>eudicotyledons</taxon>
        <taxon>Gunneridae</taxon>
        <taxon>Pentapetalae</taxon>
        <taxon>asterids</taxon>
        <taxon>campanulids</taxon>
        <taxon>Asterales</taxon>
        <taxon>Asteraceae</taxon>
        <taxon>Asteroideae</taxon>
        <taxon>Anthemideae</taxon>
        <taxon>Anthemidinae</taxon>
        <taxon>Tanacetum</taxon>
    </lineage>
</organism>
<sequence length="78" mass="8815">DDGVPDDIEADIPTKFDLDEQIPTFVETSNHPNNLKNQKAKENEEEENDKQETDANNESDTSCPLGFEHIKQLIPCES</sequence>
<dbReference type="AlphaFoldDB" id="A0A699U8X1"/>
<feature type="non-terminal residue" evidence="2">
    <location>
        <position position="1"/>
    </location>
</feature>
<name>A0A699U8X1_TANCI</name>
<evidence type="ECO:0000313" key="2">
    <source>
        <dbReference type="EMBL" id="GFD18840.1"/>
    </source>
</evidence>
<keyword evidence="2" id="KW-0695">RNA-directed DNA polymerase</keyword>
<proteinExistence type="predicted"/>
<keyword evidence="2" id="KW-0808">Transferase</keyword>
<protein>
    <submittedName>
        <fullName evidence="2">RNA-directed DNA polymerase, eukaryota</fullName>
    </submittedName>
</protein>
<dbReference type="GO" id="GO:0003964">
    <property type="term" value="F:RNA-directed DNA polymerase activity"/>
    <property type="evidence" value="ECO:0007669"/>
    <property type="project" value="UniProtKB-KW"/>
</dbReference>
<accession>A0A699U8X1</accession>